<feature type="compositionally biased region" description="Polar residues" evidence="1">
    <location>
        <begin position="337"/>
        <end position="360"/>
    </location>
</feature>
<dbReference type="InterPro" id="IPR052220">
    <property type="entry name" value="METTL25"/>
</dbReference>
<protein>
    <recommendedName>
        <fullName evidence="2">Methyltransferase domain-containing protein</fullName>
    </recommendedName>
</protein>
<feature type="region of interest" description="Disordered" evidence="1">
    <location>
        <begin position="334"/>
        <end position="360"/>
    </location>
</feature>
<gene>
    <name evidence="3" type="ORF">H2201_006851</name>
</gene>
<evidence type="ECO:0000259" key="2">
    <source>
        <dbReference type="Pfam" id="PF13679"/>
    </source>
</evidence>
<name>A0ABQ9NN05_9PEZI</name>
<feature type="region of interest" description="Disordered" evidence="1">
    <location>
        <begin position="276"/>
        <end position="305"/>
    </location>
</feature>
<dbReference type="Pfam" id="PF13679">
    <property type="entry name" value="Methyltransf_32"/>
    <property type="match status" value="1"/>
</dbReference>
<feature type="compositionally biased region" description="Polar residues" evidence="1">
    <location>
        <begin position="292"/>
        <end position="305"/>
    </location>
</feature>
<dbReference type="PANTHER" id="PTHR12496">
    <property type="entry name" value="CGI-41 METHYLTRANSFERASE"/>
    <property type="match status" value="1"/>
</dbReference>
<evidence type="ECO:0000256" key="1">
    <source>
        <dbReference type="SAM" id="MobiDB-lite"/>
    </source>
</evidence>
<accession>A0ABQ9NN05</accession>
<dbReference type="InterPro" id="IPR025714">
    <property type="entry name" value="Methyltranfer_dom"/>
</dbReference>
<dbReference type="PANTHER" id="PTHR12496:SF0">
    <property type="entry name" value="METHYLTRANSFERASE DOMAIN-CONTAINING PROTEIN"/>
    <property type="match status" value="1"/>
</dbReference>
<proteinExistence type="predicted"/>
<comment type="caution">
    <text evidence="3">The sequence shown here is derived from an EMBL/GenBank/DDBJ whole genome shotgun (WGS) entry which is preliminary data.</text>
</comment>
<sequence length="668" mass="73820">MAPEKPLPLPHQFSDVDEYVDSLLAFGSSSKLLQTLCGGVHILDFFTRTPDLYSLVLPWEWRDWVKSVDMMDFLDLLMREDLNKFDAHASPDGTERAKEGSWRGGLLPPKSLVQYIQDVRRHSLRRDFHTVGSSSKASASKEPSIARHVAVGMKVKKVHEVDNFARYVDKLTADIAVARDREITHLVDFGSGQNYLGRALASRPYNKHIIAVESKEHNIEGAKSMDVHAKLAPKLKIMRNKKEYRAGLDDAKAMKDQSNIREMSLRTKNICSNGYFATSTEQSNGTRDEDSTPSNEGGAVSQTQAEGAGSIQYVAHRITDGNLAPVISQIFGEPALGSSQPKQSSFTTPSASTDLSPASPTIPTEPSLLVLSLHSCGNLLHHGLRSLLLNPSVHAVAMIGCCYNLMTERLGPPTYKLPSLRPAHPRLDTTSNACDPHGFPLSQRLEHYAPPTRTIESLGQETADAGFRLNITARMMAVQAPQNWGRSDSEAFFTRHFYRALLQRIFLDRGVVTAPTGADDDVVGGRSPAGWSGRSSGGQPIIIGSLRKRHYGSFVAYVRAAVEKLTAVDPGAEDAEGERAKAEFFAEKMAGLEDAEIEAYEARYRERKKELSVVWSLMAFSAGVIEAIIVVDRWLFLREQECVRDAWVEPVFEYGMSPRNLVVVGIKK</sequence>
<evidence type="ECO:0000313" key="3">
    <source>
        <dbReference type="EMBL" id="KAJ9660593.1"/>
    </source>
</evidence>
<evidence type="ECO:0000313" key="4">
    <source>
        <dbReference type="Proteomes" id="UP001172684"/>
    </source>
</evidence>
<dbReference type="Proteomes" id="UP001172684">
    <property type="component" value="Unassembled WGS sequence"/>
</dbReference>
<reference evidence="3" key="1">
    <citation type="submission" date="2022-10" db="EMBL/GenBank/DDBJ databases">
        <title>Culturing micro-colonial fungi from biological soil crusts in the Mojave desert and describing Neophaeococcomyces mojavensis, and introducing the new genera and species Taxawa tesnikishii.</title>
        <authorList>
            <person name="Kurbessoian T."/>
            <person name="Stajich J.E."/>
        </authorList>
    </citation>
    <scope>NUCLEOTIDE SEQUENCE</scope>
    <source>
        <strain evidence="3">TK_1</strain>
    </source>
</reference>
<dbReference type="EMBL" id="JAPDRL010000064">
    <property type="protein sequence ID" value="KAJ9660593.1"/>
    <property type="molecule type" value="Genomic_DNA"/>
</dbReference>
<keyword evidence="4" id="KW-1185">Reference proteome</keyword>
<organism evidence="3 4">
    <name type="scientific">Coniosporium apollinis</name>
    <dbReference type="NCBI Taxonomy" id="61459"/>
    <lineage>
        <taxon>Eukaryota</taxon>
        <taxon>Fungi</taxon>
        <taxon>Dikarya</taxon>
        <taxon>Ascomycota</taxon>
        <taxon>Pezizomycotina</taxon>
        <taxon>Dothideomycetes</taxon>
        <taxon>Dothideomycetes incertae sedis</taxon>
        <taxon>Coniosporium</taxon>
    </lineage>
</organism>
<feature type="domain" description="Methyltransferase" evidence="2">
    <location>
        <begin position="156"/>
        <end position="408"/>
    </location>
</feature>
<feature type="compositionally biased region" description="Polar residues" evidence="1">
    <location>
        <begin position="276"/>
        <end position="285"/>
    </location>
</feature>